<dbReference type="SUPFAM" id="SSF49785">
    <property type="entry name" value="Galactose-binding domain-like"/>
    <property type="match status" value="1"/>
</dbReference>
<evidence type="ECO:0000256" key="1">
    <source>
        <dbReference type="ARBA" id="ARBA00022801"/>
    </source>
</evidence>
<dbReference type="InterPro" id="IPR029058">
    <property type="entry name" value="AB_hydrolase_fold"/>
</dbReference>
<evidence type="ECO:0000313" key="3">
    <source>
        <dbReference type="EMBL" id="KAF4627834.1"/>
    </source>
</evidence>
<dbReference type="PANTHER" id="PTHR43056:SF10">
    <property type="entry name" value="COCE_NOND FAMILY, PUTATIVE (AFU_ORTHOLOGUE AFUA_7G00600)-RELATED"/>
    <property type="match status" value="1"/>
</dbReference>
<protein>
    <recommendedName>
        <fullName evidence="2">Xaa-Pro dipeptidyl-peptidase C-terminal domain-containing protein</fullName>
    </recommendedName>
</protein>
<dbReference type="InterPro" id="IPR050585">
    <property type="entry name" value="Xaa-Pro_dipeptidyl-ppase/CocE"/>
</dbReference>
<dbReference type="InterPro" id="IPR000383">
    <property type="entry name" value="Xaa-Pro-like_dom"/>
</dbReference>
<dbReference type="SMART" id="SM00939">
    <property type="entry name" value="PepX_C"/>
    <property type="match status" value="1"/>
</dbReference>
<dbReference type="EMBL" id="JAAMPI010000903">
    <property type="protein sequence ID" value="KAF4627834.1"/>
    <property type="molecule type" value="Genomic_DNA"/>
</dbReference>
<dbReference type="NCBIfam" id="TIGR00976">
    <property type="entry name" value="CocE_NonD"/>
    <property type="match status" value="1"/>
</dbReference>
<name>A0A8H4RFR5_9HELO</name>
<proteinExistence type="predicted"/>
<evidence type="ECO:0000259" key="2">
    <source>
        <dbReference type="SMART" id="SM00939"/>
    </source>
</evidence>
<dbReference type="Gene3D" id="1.10.3020.20">
    <property type="match status" value="1"/>
</dbReference>
<dbReference type="OrthoDB" id="2578740at2759"/>
<dbReference type="Pfam" id="PF08530">
    <property type="entry name" value="PepX_C"/>
    <property type="match status" value="1"/>
</dbReference>
<dbReference type="SUPFAM" id="SSF53474">
    <property type="entry name" value="alpha/beta-Hydrolases"/>
    <property type="match status" value="1"/>
</dbReference>
<comment type="caution">
    <text evidence="3">The sequence shown here is derived from an EMBL/GenBank/DDBJ whole genome shotgun (WGS) entry which is preliminary data.</text>
</comment>
<reference evidence="3 4" key="1">
    <citation type="submission" date="2020-03" db="EMBL/GenBank/DDBJ databases">
        <title>Draft Genome Sequence of Cudoniella acicularis.</title>
        <authorList>
            <person name="Buettner E."/>
            <person name="Kellner H."/>
        </authorList>
    </citation>
    <scope>NUCLEOTIDE SEQUENCE [LARGE SCALE GENOMIC DNA]</scope>
    <source>
        <strain evidence="3 4">DSM 108380</strain>
    </source>
</reference>
<dbReference type="Gene3D" id="3.40.50.1820">
    <property type="entry name" value="alpha/beta hydrolase"/>
    <property type="match status" value="1"/>
</dbReference>
<accession>A0A8H4RFR5</accession>
<dbReference type="Pfam" id="PF02129">
    <property type="entry name" value="Peptidase_S15"/>
    <property type="match status" value="1"/>
</dbReference>
<gene>
    <name evidence="3" type="ORF">G7Y89_g10319</name>
</gene>
<dbReference type="InterPro" id="IPR005674">
    <property type="entry name" value="CocE/Ser_esterase"/>
</dbReference>
<dbReference type="PANTHER" id="PTHR43056">
    <property type="entry name" value="PEPTIDASE S9 PROLYL OLIGOPEPTIDASE"/>
    <property type="match status" value="1"/>
</dbReference>
<dbReference type="Proteomes" id="UP000566819">
    <property type="component" value="Unassembled WGS sequence"/>
</dbReference>
<keyword evidence="4" id="KW-1185">Reference proteome</keyword>
<dbReference type="Gene3D" id="2.60.120.260">
    <property type="entry name" value="Galactose-binding domain-like"/>
    <property type="match status" value="1"/>
</dbReference>
<feature type="domain" description="Xaa-Pro dipeptidyl-peptidase C-terminal" evidence="2">
    <location>
        <begin position="325"/>
        <end position="587"/>
    </location>
</feature>
<dbReference type="GO" id="GO:0008239">
    <property type="term" value="F:dipeptidyl-peptidase activity"/>
    <property type="evidence" value="ECO:0007669"/>
    <property type="project" value="InterPro"/>
</dbReference>
<dbReference type="InterPro" id="IPR013736">
    <property type="entry name" value="Xaa-Pro_dipept_C"/>
</dbReference>
<dbReference type="AlphaFoldDB" id="A0A8H4RFR5"/>
<keyword evidence="1" id="KW-0378">Hydrolase</keyword>
<dbReference type="InterPro" id="IPR008979">
    <property type="entry name" value="Galactose-bd-like_sf"/>
</dbReference>
<sequence length="594" mass="67125">MERVGSISVKFTTQTPSSKGHQLYPGFKQEAKVLPKHSVYKEGALALPCDILWERDIAVKLRDGVTIYTDVYRPPNAKEKLPAIVSLGPFGKNGGLNRAMLNASPWRNGVPQKSVSGLEKFEALDPAYWCLHGYVLVHPDPRGTWMSEGDTYINSTLDGKDGYDIVEWIAEQEWSNKKVSMAGNSYLAQSQWFIGAEKPPHLACLAPWEGWNDLYEDSAMRGGIPDPGFQNAIISVCAPGLGRTEDVARMSQAYPLWNEYWEDRRARVDKIEVPMYIVSSWTNGLHTRGTFRGYIEGGSKEKWLRVHNSHEWPDLYYPQNTEDLRKFFDYYTKGIANDWKHTPKVRLSILNPAGKDIINRPEADFPLTRQESKRLFLDAKFGTARYEKPSVPSRISFDATTGSAQFVHTFAKRTELTGYFALRLHVEAIGNDDIDLFAKFSKLSADDKLLETVCIDVGYLQDDPEGEKQKLLSMHEQKDKRVDVFFSEGSTARLRVSHRELDPGLSTPHWPRYTHANEQRLKQGEVAAVDMELWPHGMIWEAGQKIVVSVAGHDMRPGLTPMTPPCKTLNKGEIAIHTGGEFDSHLLVPFIPSE</sequence>
<organism evidence="3 4">
    <name type="scientific">Cudoniella acicularis</name>
    <dbReference type="NCBI Taxonomy" id="354080"/>
    <lineage>
        <taxon>Eukaryota</taxon>
        <taxon>Fungi</taxon>
        <taxon>Dikarya</taxon>
        <taxon>Ascomycota</taxon>
        <taxon>Pezizomycotina</taxon>
        <taxon>Leotiomycetes</taxon>
        <taxon>Helotiales</taxon>
        <taxon>Tricladiaceae</taxon>
        <taxon>Cudoniella</taxon>
    </lineage>
</organism>
<evidence type="ECO:0000313" key="4">
    <source>
        <dbReference type="Proteomes" id="UP000566819"/>
    </source>
</evidence>